<dbReference type="AlphaFoldDB" id="A0ABD3GD73"/>
<keyword evidence="1" id="KW-0472">Membrane</keyword>
<feature type="domain" description="VWFA" evidence="3">
    <location>
        <begin position="231"/>
        <end position="443"/>
    </location>
</feature>
<evidence type="ECO:0000313" key="4">
    <source>
        <dbReference type="EMBL" id="KAL3675729.1"/>
    </source>
</evidence>
<feature type="transmembrane region" description="Helical" evidence="1">
    <location>
        <begin position="576"/>
        <end position="597"/>
    </location>
</feature>
<evidence type="ECO:0000256" key="1">
    <source>
        <dbReference type="SAM" id="Phobius"/>
    </source>
</evidence>
<dbReference type="InterPro" id="IPR036465">
    <property type="entry name" value="vWFA_dom_sf"/>
</dbReference>
<organism evidence="4 5">
    <name type="scientific">Riccia sorocarpa</name>
    <dbReference type="NCBI Taxonomy" id="122646"/>
    <lineage>
        <taxon>Eukaryota</taxon>
        <taxon>Viridiplantae</taxon>
        <taxon>Streptophyta</taxon>
        <taxon>Embryophyta</taxon>
        <taxon>Marchantiophyta</taxon>
        <taxon>Marchantiopsida</taxon>
        <taxon>Marchantiidae</taxon>
        <taxon>Marchantiales</taxon>
        <taxon>Ricciaceae</taxon>
        <taxon>Riccia</taxon>
    </lineage>
</organism>
<dbReference type="SUPFAM" id="SSF53300">
    <property type="entry name" value="vWA-like"/>
    <property type="match status" value="1"/>
</dbReference>
<evidence type="ECO:0000313" key="5">
    <source>
        <dbReference type="Proteomes" id="UP001633002"/>
    </source>
</evidence>
<dbReference type="PANTHER" id="PTHR10166">
    <property type="entry name" value="VOLTAGE-DEPENDENT CALCIUM CHANNEL SUBUNIT ALPHA-2/DELTA-RELATED"/>
    <property type="match status" value="1"/>
</dbReference>
<protein>
    <recommendedName>
        <fullName evidence="3">VWFA domain-containing protein</fullName>
    </recommendedName>
</protein>
<accession>A0ABD3GD73</accession>
<dbReference type="InterPro" id="IPR051173">
    <property type="entry name" value="Ca_channel_alpha-2/delta"/>
</dbReference>
<proteinExistence type="predicted"/>
<gene>
    <name evidence="4" type="ORF">R1sor_025677</name>
</gene>
<name>A0ABD3GD73_9MARC</name>
<feature type="chain" id="PRO_5044836496" description="VWFA domain-containing protein" evidence="2">
    <location>
        <begin position="25"/>
        <end position="646"/>
    </location>
</feature>
<reference evidence="4 5" key="1">
    <citation type="submission" date="2024-09" db="EMBL/GenBank/DDBJ databases">
        <title>Chromosome-scale assembly of Riccia sorocarpa.</title>
        <authorList>
            <person name="Paukszto L."/>
        </authorList>
    </citation>
    <scope>NUCLEOTIDE SEQUENCE [LARGE SCALE GENOMIC DNA]</scope>
    <source>
        <strain evidence="4">LP-2024</strain>
        <tissue evidence="4">Aerial parts of the thallus</tissue>
    </source>
</reference>
<sequence>MFPSRALALSLVFWALLEWDQADGHAHKAMTSWRSLLQVPSNADDGDFVKGVEDSIISLAESVLVNYRGRQGLWESGNCITSCSVSSCQTKQLNNKNVNASQCLVLPADSTLLSDQPCKVSDGNVTRCNKALLSTESYVRVPGGGQLDLTKISPDQQLTICSQKNLDKIFPTIYTNTSTTPFDKLVWSRFGAANGVYRVYPGLELGTTLCGKSYDPRKRPWYRATTGVSKQVVILLDGGGSMLKSISLTGTDSLFNATTRIVNEFLDTLNKDDTVSVYEFGHTGLAQTDYVKDVRMPDPSNGTAVTSVFAPLKAALKHMSDSITSDAPQANLTAALEDLLVSNDTVFDTPSSQSLKVLLIFTRGQLADGTSISVPSNSSIAQALTSLPVRPFIYQWKDQSDDSADTDLQSVACALNASYNAIFRSDSAVNDPLSALQSFYSYVAKIRHEGNNGKPLWIHSYDPFTAVGGDLVGVSYPVFDGDVLVGVASIDVLRSAIGQYNVKTDDEIVQLPGPTLNCSANLKESYVPNPSFASSTSGGLCPGGNLPASQYGDRTCCDNQCSVAISRPGTKFPGGATAGIAVGGCLLLAALVCLLCFRKTILKFFGSCKECMNKRTRSGEVVHHGTYATSAHAVNSHEEIFGKVIG</sequence>
<dbReference type="InterPro" id="IPR002035">
    <property type="entry name" value="VWF_A"/>
</dbReference>
<dbReference type="PANTHER" id="PTHR10166:SF37">
    <property type="entry name" value="STOLID, ISOFORM H"/>
    <property type="match status" value="1"/>
</dbReference>
<dbReference type="EMBL" id="JBJQOH010000008">
    <property type="protein sequence ID" value="KAL3675729.1"/>
    <property type="molecule type" value="Genomic_DNA"/>
</dbReference>
<dbReference type="Proteomes" id="UP001633002">
    <property type="component" value="Unassembled WGS sequence"/>
</dbReference>
<dbReference type="PROSITE" id="PS50234">
    <property type="entry name" value="VWFA"/>
    <property type="match status" value="1"/>
</dbReference>
<comment type="caution">
    <text evidence="4">The sequence shown here is derived from an EMBL/GenBank/DDBJ whole genome shotgun (WGS) entry which is preliminary data.</text>
</comment>
<keyword evidence="5" id="KW-1185">Reference proteome</keyword>
<evidence type="ECO:0000256" key="2">
    <source>
        <dbReference type="SAM" id="SignalP"/>
    </source>
</evidence>
<evidence type="ECO:0000259" key="3">
    <source>
        <dbReference type="PROSITE" id="PS50234"/>
    </source>
</evidence>
<keyword evidence="1" id="KW-0812">Transmembrane</keyword>
<feature type="signal peptide" evidence="2">
    <location>
        <begin position="1"/>
        <end position="24"/>
    </location>
</feature>
<dbReference type="Gene3D" id="3.40.50.410">
    <property type="entry name" value="von Willebrand factor, type A domain"/>
    <property type="match status" value="1"/>
</dbReference>
<keyword evidence="2" id="KW-0732">Signal</keyword>
<keyword evidence="1" id="KW-1133">Transmembrane helix</keyword>